<feature type="domain" description="Topoisomerase 6 subunit A/Spo11 TOPRIM" evidence="1">
    <location>
        <begin position="1"/>
        <end position="30"/>
    </location>
</feature>
<evidence type="ECO:0000313" key="2">
    <source>
        <dbReference type="EnsemblPlants" id="AET5Gv20909200.25"/>
    </source>
</evidence>
<reference evidence="2" key="5">
    <citation type="journal article" date="2021" name="G3 (Bethesda)">
        <title>Aegilops tauschii genome assembly Aet v5.0 features greater sequence contiguity and improved annotation.</title>
        <authorList>
            <person name="Wang L."/>
            <person name="Zhu T."/>
            <person name="Rodriguez J.C."/>
            <person name="Deal K.R."/>
            <person name="Dubcovsky J."/>
            <person name="McGuire P.E."/>
            <person name="Lux T."/>
            <person name="Spannagl M."/>
            <person name="Mayer K.F.X."/>
            <person name="Baldrich P."/>
            <person name="Meyers B.C."/>
            <person name="Huo N."/>
            <person name="Gu Y.Q."/>
            <person name="Zhou H."/>
            <person name="Devos K.M."/>
            <person name="Bennetzen J.L."/>
            <person name="Unver T."/>
            <person name="Budak H."/>
            <person name="Gulick P.J."/>
            <person name="Galiba G."/>
            <person name="Kalapos B."/>
            <person name="Nelson D.R."/>
            <person name="Li P."/>
            <person name="You F.M."/>
            <person name="Luo M.C."/>
            <person name="Dvorak J."/>
        </authorList>
    </citation>
    <scope>NUCLEOTIDE SEQUENCE [LARGE SCALE GENOMIC DNA]</scope>
    <source>
        <strain evidence="2">cv. AL8/78</strain>
    </source>
</reference>
<dbReference type="GO" id="GO:0005694">
    <property type="term" value="C:chromosome"/>
    <property type="evidence" value="ECO:0007669"/>
    <property type="project" value="InterPro"/>
</dbReference>
<name>A0A453LU69_AEGTS</name>
<dbReference type="EnsemblPlants" id="AET5Gv20909200.25">
    <property type="protein sequence ID" value="AET5Gv20909200.25"/>
    <property type="gene ID" value="AET5Gv20909200"/>
</dbReference>
<sequence length="36" mass="4149">MLEMGVKFEIEALSASSISFLSQEYIPQQIRLGRYI</sequence>
<proteinExistence type="predicted"/>
<keyword evidence="3" id="KW-1185">Reference proteome</keyword>
<dbReference type="AlphaFoldDB" id="A0A453LU69"/>
<reference evidence="2" key="3">
    <citation type="journal article" date="2017" name="Nature">
        <title>Genome sequence of the progenitor of the wheat D genome Aegilops tauschii.</title>
        <authorList>
            <person name="Luo M.C."/>
            <person name="Gu Y.Q."/>
            <person name="Puiu D."/>
            <person name="Wang H."/>
            <person name="Twardziok S.O."/>
            <person name="Deal K.R."/>
            <person name="Huo N."/>
            <person name="Zhu T."/>
            <person name="Wang L."/>
            <person name="Wang Y."/>
            <person name="McGuire P.E."/>
            <person name="Liu S."/>
            <person name="Long H."/>
            <person name="Ramasamy R.K."/>
            <person name="Rodriguez J.C."/>
            <person name="Van S.L."/>
            <person name="Yuan L."/>
            <person name="Wang Z."/>
            <person name="Xia Z."/>
            <person name="Xiao L."/>
            <person name="Anderson O.D."/>
            <person name="Ouyang S."/>
            <person name="Liang Y."/>
            <person name="Zimin A.V."/>
            <person name="Pertea G."/>
            <person name="Qi P."/>
            <person name="Bennetzen J.L."/>
            <person name="Dai X."/>
            <person name="Dawson M.W."/>
            <person name="Muller H.G."/>
            <person name="Kugler K."/>
            <person name="Rivarola-Duarte L."/>
            <person name="Spannagl M."/>
            <person name="Mayer K.F.X."/>
            <person name="Lu F.H."/>
            <person name="Bevan M.W."/>
            <person name="Leroy P."/>
            <person name="Li P."/>
            <person name="You F.M."/>
            <person name="Sun Q."/>
            <person name="Liu Z."/>
            <person name="Lyons E."/>
            <person name="Wicker T."/>
            <person name="Salzberg S.L."/>
            <person name="Devos K.M."/>
            <person name="Dvorak J."/>
        </authorList>
    </citation>
    <scope>NUCLEOTIDE SEQUENCE [LARGE SCALE GENOMIC DNA]</scope>
    <source>
        <strain evidence="2">cv. AL8/78</strain>
    </source>
</reference>
<dbReference type="SUPFAM" id="SSF56726">
    <property type="entry name" value="DNA topoisomerase IV, alpha subunit"/>
    <property type="match status" value="1"/>
</dbReference>
<reference evidence="3" key="1">
    <citation type="journal article" date="2014" name="Science">
        <title>Ancient hybridizations among the ancestral genomes of bread wheat.</title>
        <authorList>
            <consortium name="International Wheat Genome Sequencing Consortium,"/>
            <person name="Marcussen T."/>
            <person name="Sandve S.R."/>
            <person name="Heier L."/>
            <person name="Spannagl M."/>
            <person name="Pfeifer M."/>
            <person name="Jakobsen K.S."/>
            <person name="Wulff B.B."/>
            <person name="Steuernagel B."/>
            <person name="Mayer K.F."/>
            <person name="Olsen O.A."/>
        </authorList>
    </citation>
    <scope>NUCLEOTIDE SEQUENCE [LARGE SCALE GENOMIC DNA]</scope>
    <source>
        <strain evidence="3">cv. AL8/78</strain>
    </source>
</reference>
<dbReference type="Gene3D" id="3.40.1360.10">
    <property type="match status" value="1"/>
</dbReference>
<dbReference type="Proteomes" id="UP000015105">
    <property type="component" value="Chromosome 5D"/>
</dbReference>
<dbReference type="InterPro" id="IPR036078">
    <property type="entry name" value="Spo11/TopoVI_A_sf"/>
</dbReference>
<evidence type="ECO:0000313" key="3">
    <source>
        <dbReference type="Proteomes" id="UP000015105"/>
    </source>
</evidence>
<accession>A0A453LU69</accession>
<reference evidence="2" key="4">
    <citation type="submission" date="2019-03" db="UniProtKB">
        <authorList>
            <consortium name="EnsemblPlants"/>
        </authorList>
    </citation>
    <scope>IDENTIFICATION</scope>
</reference>
<protein>
    <recommendedName>
        <fullName evidence="1">Topoisomerase 6 subunit A/Spo11 TOPRIM domain-containing protein</fullName>
    </recommendedName>
</protein>
<dbReference type="InterPro" id="IPR034136">
    <property type="entry name" value="TOPRIM_Topo6A/Spo11"/>
</dbReference>
<dbReference type="Gramene" id="AET5Gv20909200.25">
    <property type="protein sequence ID" value="AET5Gv20909200.25"/>
    <property type="gene ID" value="AET5Gv20909200"/>
</dbReference>
<reference evidence="3" key="2">
    <citation type="journal article" date="2017" name="Nat. Plants">
        <title>The Aegilops tauschii genome reveals multiple impacts of transposons.</title>
        <authorList>
            <person name="Zhao G."/>
            <person name="Zou C."/>
            <person name="Li K."/>
            <person name="Wang K."/>
            <person name="Li T."/>
            <person name="Gao L."/>
            <person name="Zhang X."/>
            <person name="Wang H."/>
            <person name="Yang Z."/>
            <person name="Liu X."/>
            <person name="Jiang W."/>
            <person name="Mao L."/>
            <person name="Kong X."/>
            <person name="Jiao Y."/>
            <person name="Jia J."/>
        </authorList>
    </citation>
    <scope>NUCLEOTIDE SEQUENCE [LARGE SCALE GENOMIC DNA]</scope>
    <source>
        <strain evidence="3">cv. AL8/78</strain>
    </source>
</reference>
<evidence type="ECO:0000259" key="1">
    <source>
        <dbReference type="Pfam" id="PF21180"/>
    </source>
</evidence>
<organism evidence="2 3">
    <name type="scientific">Aegilops tauschii subsp. strangulata</name>
    <name type="common">Goatgrass</name>
    <dbReference type="NCBI Taxonomy" id="200361"/>
    <lineage>
        <taxon>Eukaryota</taxon>
        <taxon>Viridiplantae</taxon>
        <taxon>Streptophyta</taxon>
        <taxon>Embryophyta</taxon>
        <taxon>Tracheophyta</taxon>
        <taxon>Spermatophyta</taxon>
        <taxon>Magnoliopsida</taxon>
        <taxon>Liliopsida</taxon>
        <taxon>Poales</taxon>
        <taxon>Poaceae</taxon>
        <taxon>BOP clade</taxon>
        <taxon>Pooideae</taxon>
        <taxon>Triticodae</taxon>
        <taxon>Triticeae</taxon>
        <taxon>Triticinae</taxon>
        <taxon>Aegilops</taxon>
    </lineage>
</organism>
<dbReference type="GO" id="GO:0003677">
    <property type="term" value="F:DNA binding"/>
    <property type="evidence" value="ECO:0007669"/>
    <property type="project" value="InterPro"/>
</dbReference>
<dbReference type="Pfam" id="PF21180">
    <property type="entry name" value="TOP6A-Spo11_Toprim"/>
    <property type="match status" value="1"/>
</dbReference>